<evidence type="ECO:0000256" key="5">
    <source>
        <dbReference type="ARBA" id="ARBA00022737"/>
    </source>
</evidence>
<dbReference type="EMBL" id="QGNW01000435">
    <property type="protein sequence ID" value="RVW71506.1"/>
    <property type="molecule type" value="Genomic_DNA"/>
</dbReference>
<evidence type="ECO:0000256" key="8">
    <source>
        <dbReference type="SAM" id="Coils"/>
    </source>
</evidence>
<feature type="domain" description="RING-type" evidence="9">
    <location>
        <begin position="336"/>
        <end position="375"/>
    </location>
</feature>
<dbReference type="PROSITE" id="PS50176">
    <property type="entry name" value="ARM_REPEAT"/>
    <property type="match status" value="1"/>
</dbReference>
<dbReference type="SUPFAM" id="SSF57850">
    <property type="entry name" value="RING/U-box"/>
    <property type="match status" value="1"/>
</dbReference>
<comment type="pathway">
    <text evidence="2">Protein modification; protein ubiquitination.</text>
</comment>
<protein>
    <recommendedName>
        <fullName evidence="3">RING-type E3 ubiquitin transferase</fullName>
        <ecNumber evidence="3">2.3.2.27</ecNumber>
    </recommendedName>
</protein>
<evidence type="ECO:0000259" key="9">
    <source>
        <dbReference type="PROSITE" id="PS50089"/>
    </source>
</evidence>
<dbReference type="InterPro" id="IPR011989">
    <property type="entry name" value="ARM-like"/>
</dbReference>
<reference evidence="11 12" key="1">
    <citation type="journal article" date="2018" name="PLoS Genet.">
        <title>Population sequencing reveals clonal diversity and ancestral inbreeding in the grapevine cultivar Chardonnay.</title>
        <authorList>
            <person name="Roach M.J."/>
            <person name="Johnson D.L."/>
            <person name="Bohlmann J."/>
            <person name="van Vuuren H.J."/>
            <person name="Jones S.J."/>
            <person name="Pretorius I.S."/>
            <person name="Schmidt S.A."/>
            <person name="Borneman A.R."/>
        </authorList>
    </citation>
    <scope>NUCLEOTIDE SEQUENCE [LARGE SCALE GENOMIC DNA]</scope>
    <source>
        <strain evidence="12">cv. Chardonnay</strain>
        <tissue evidence="11">Leaf</tissue>
    </source>
</reference>
<keyword evidence="6" id="KW-0862">Zinc</keyword>
<dbReference type="PROSITE" id="PS51698">
    <property type="entry name" value="U_BOX"/>
    <property type="match status" value="1"/>
</dbReference>
<evidence type="ECO:0000259" key="10">
    <source>
        <dbReference type="PROSITE" id="PS51698"/>
    </source>
</evidence>
<comment type="caution">
    <text evidence="11">The sequence shown here is derived from an EMBL/GenBank/DDBJ whole genome shotgun (WGS) entry which is preliminary data.</text>
</comment>
<dbReference type="PANTHER" id="PTHR45958">
    <property type="entry name" value="RING-TYPE E3 UBIQUITIN TRANSFERASE"/>
    <property type="match status" value="1"/>
</dbReference>
<dbReference type="Gene3D" id="1.25.10.10">
    <property type="entry name" value="Leucine-rich Repeat Variant"/>
    <property type="match status" value="3"/>
</dbReference>
<dbReference type="SMART" id="SM00185">
    <property type="entry name" value="ARM"/>
    <property type="match status" value="6"/>
</dbReference>
<dbReference type="SUPFAM" id="SSF48371">
    <property type="entry name" value="ARM repeat"/>
    <property type="match status" value="3"/>
</dbReference>
<feature type="coiled-coil region" evidence="8">
    <location>
        <begin position="272"/>
        <end position="302"/>
    </location>
</feature>
<evidence type="ECO:0000256" key="1">
    <source>
        <dbReference type="ARBA" id="ARBA00000900"/>
    </source>
</evidence>
<dbReference type="InterPro" id="IPR000225">
    <property type="entry name" value="Armadillo"/>
</dbReference>
<dbReference type="InterPro" id="IPR016024">
    <property type="entry name" value="ARM-type_fold"/>
</dbReference>
<evidence type="ECO:0000313" key="11">
    <source>
        <dbReference type="EMBL" id="RVW71506.1"/>
    </source>
</evidence>
<dbReference type="EC" id="2.3.2.27" evidence="3"/>
<name>A0A438GH18_VITVI</name>
<evidence type="ECO:0000256" key="4">
    <source>
        <dbReference type="ARBA" id="ARBA00022679"/>
    </source>
</evidence>
<dbReference type="Gene3D" id="3.30.40.10">
    <property type="entry name" value="Zinc/RING finger domain, C3HC4 (zinc finger)"/>
    <property type="match status" value="1"/>
</dbReference>
<evidence type="ECO:0000256" key="6">
    <source>
        <dbReference type="PROSITE-ProRule" id="PRU00175"/>
    </source>
</evidence>
<dbReference type="Proteomes" id="UP000288805">
    <property type="component" value="Unassembled WGS sequence"/>
</dbReference>
<dbReference type="InterPro" id="IPR003613">
    <property type="entry name" value="Ubox_domain"/>
</dbReference>
<dbReference type="InterPro" id="IPR052608">
    <property type="entry name" value="U-box_domain_protein"/>
</dbReference>
<dbReference type="AlphaFoldDB" id="A0A438GH18"/>
<dbReference type="UniPathway" id="UPA00143"/>
<evidence type="ECO:0000313" key="12">
    <source>
        <dbReference type="Proteomes" id="UP000288805"/>
    </source>
</evidence>
<proteinExistence type="predicted"/>
<sequence length="1106" mass="122819">MVAIALSKWRLHTRFSSDLMNHDEVKFQGPLSWSPSGGPGLSQRKNFSFAALDLASGSAVEESGSPLQVEVDSMDGNIGMEDVGTAVLQELWNRVTLQAMVFVGETSDMVFEKGFFQEFSKSISELRVLLQALNVEKVEAAMSVRPTKTALETLDSQLKRACKIIKDYKSRSSLSVLLQSRSVLSQMKALAEEIAKTISSWQLVNLNISVNLKSKTEQIINSLSSMEFHSAVATESLATEIEKLINENGRNRQNAIKLLQKIGEAVGVSSNASLVQNELALLKKEKEEMEAQKKQAEAFQLSQLMQFLYSTEIVMSPQDEEIAAYHHQYPTESFRCPLCKEMMSDPVAIVCGHSFERKAIQEHFWRGEKTCPICRERLRSTELTPNLSLRSSIEEWKQRDMDLKFQAALPGITSNDHSIQNRALKEMQVLMERPRYTEKVAEEGLISKFVEMLKNNQPNRIAALKCLFYLAKYCDNHKEAIIEAGAVRCIVRQFYKGEAEPDAVAVLLELSAREALAEKIGNIRDCIPVLVSLLNYSNPDVSQKARKVLQNLSYNTHFVVKMAEAGYFQQFVARFNQGPHETRASMAAALIQMELKGNSIRELEDKTFIHNLVQMLSSSSRACISAGLKLIKKLVAFPRMVKRLLADPATVPPLLGLISIVKTDPCWNQEAAAILALLVEGSQFTEHQMYQGLQELQSQHNINLFLQLIASSDPQTKVQLLHLLVVLGNKFEMARNLIRTDNEAISYLFSSLEGDQPEVKLWAMKLVYCISEGHPAGVPLPPSTAKETAIKTLANILSNSPNIEERSTAAGIISQLPNDDIIIDEILCKSEVLKAIHGVICNLDEESDGTRAPDNSDASLLENALAALLRYTEPTKPQLYRQVGKLELYPLLVRILSRGSSLAKQRTATALAHLSRSTSLSISDSTITRQQAFPLLNVMKFFSGMSCCSSEMAECVNLCRVHGAACSSRDTFCLVKVDALKPLVQNLSEKESGVAEAALMALETLLTDHSTLPHATAAIVDSQGVVAILQVLEKGDLPAKIRALDLFQKILEHTRMNGPLAERAERILVQLLQDDDLRKKVALVLKQMGILPEQSSYFKLVSSCTL</sequence>
<accession>A0A438GH18</accession>
<dbReference type="GO" id="GO:0061630">
    <property type="term" value="F:ubiquitin protein ligase activity"/>
    <property type="evidence" value="ECO:0007669"/>
    <property type="project" value="UniProtKB-EC"/>
</dbReference>
<evidence type="ECO:0000256" key="2">
    <source>
        <dbReference type="ARBA" id="ARBA00004906"/>
    </source>
</evidence>
<dbReference type="PROSITE" id="PS50089">
    <property type="entry name" value="ZF_RING_2"/>
    <property type="match status" value="1"/>
</dbReference>
<keyword evidence="4" id="KW-0808">Transferase</keyword>
<dbReference type="InterPro" id="IPR013083">
    <property type="entry name" value="Znf_RING/FYVE/PHD"/>
</dbReference>
<keyword evidence="6" id="KW-0479">Metal-binding</keyword>
<comment type="catalytic activity">
    <reaction evidence="1">
        <text>S-ubiquitinyl-[E2 ubiquitin-conjugating enzyme]-L-cysteine + [acceptor protein]-L-lysine = [E2 ubiquitin-conjugating enzyme]-L-cysteine + N(6)-ubiquitinyl-[acceptor protein]-L-lysine.</text>
        <dbReference type="EC" id="2.3.2.27"/>
    </reaction>
</comment>
<dbReference type="Pfam" id="PF04564">
    <property type="entry name" value="U-box"/>
    <property type="match status" value="1"/>
</dbReference>
<dbReference type="GO" id="GO:0016567">
    <property type="term" value="P:protein ubiquitination"/>
    <property type="evidence" value="ECO:0007669"/>
    <property type="project" value="UniProtKB-UniPathway"/>
</dbReference>
<gene>
    <name evidence="11" type="primary">PUB43_7</name>
    <name evidence="11" type="ORF">CK203_047950</name>
</gene>
<dbReference type="InterPro" id="IPR001841">
    <property type="entry name" value="Znf_RING"/>
</dbReference>
<keyword evidence="5" id="KW-0677">Repeat</keyword>
<organism evidence="11 12">
    <name type="scientific">Vitis vinifera</name>
    <name type="common">Grape</name>
    <dbReference type="NCBI Taxonomy" id="29760"/>
    <lineage>
        <taxon>Eukaryota</taxon>
        <taxon>Viridiplantae</taxon>
        <taxon>Streptophyta</taxon>
        <taxon>Embryophyta</taxon>
        <taxon>Tracheophyta</taxon>
        <taxon>Spermatophyta</taxon>
        <taxon>Magnoliopsida</taxon>
        <taxon>eudicotyledons</taxon>
        <taxon>Gunneridae</taxon>
        <taxon>Pentapetalae</taxon>
        <taxon>rosids</taxon>
        <taxon>Vitales</taxon>
        <taxon>Vitaceae</taxon>
        <taxon>Viteae</taxon>
        <taxon>Vitis</taxon>
    </lineage>
</organism>
<evidence type="ECO:0000256" key="3">
    <source>
        <dbReference type="ARBA" id="ARBA00012483"/>
    </source>
</evidence>
<dbReference type="SMART" id="SM00504">
    <property type="entry name" value="Ubox"/>
    <property type="match status" value="1"/>
</dbReference>
<feature type="repeat" description="ARM" evidence="7">
    <location>
        <begin position="525"/>
        <end position="555"/>
    </location>
</feature>
<dbReference type="PANTHER" id="PTHR45958:SF11">
    <property type="entry name" value="RING-TYPE E3 UBIQUITIN TRANSFERASE"/>
    <property type="match status" value="1"/>
</dbReference>
<dbReference type="GO" id="GO:0008270">
    <property type="term" value="F:zinc ion binding"/>
    <property type="evidence" value="ECO:0007669"/>
    <property type="project" value="UniProtKB-KW"/>
</dbReference>
<feature type="domain" description="U-box" evidence="10">
    <location>
        <begin position="329"/>
        <end position="403"/>
    </location>
</feature>
<keyword evidence="8" id="KW-0175">Coiled coil</keyword>
<keyword evidence="6" id="KW-0863">Zinc-finger</keyword>
<evidence type="ECO:0000256" key="7">
    <source>
        <dbReference type="PROSITE-ProRule" id="PRU00259"/>
    </source>
</evidence>